<evidence type="ECO:0008006" key="3">
    <source>
        <dbReference type="Google" id="ProtNLM"/>
    </source>
</evidence>
<reference evidence="1" key="2">
    <citation type="submission" date="2020-09" db="EMBL/GenBank/DDBJ databases">
        <authorList>
            <person name="Sun Q."/>
            <person name="Kim S."/>
        </authorList>
    </citation>
    <scope>NUCLEOTIDE SEQUENCE</scope>
    <source>
        <strain evidence="1">KCTC 12711</strain>
    </source>
</reference>
<organism evidence="1 2">
    <name type="scientific">Arenicella chitinivorans</name>
    <dbReference type="NCBI Taxonomy" id="1329800"/>
    <lineage>
        <taxon>Bacteria</taxon>
        <taxon>Pseudomonadati</taxon>
        <taxon>Pseudomonadota</taxon>
        <taxon>Gammaproteobacteria</taxon>
        <taxon>Arenicellales</taxon>
        <taxon>Arenicellaceae</taxon>
        <taxon>Arenicella</taxon>
    </lineage>
</organism>
<reference evidence="1" key="1">
    <citation type="journal article" date="2014" name="Int. J. Syst. Evol. Microbiol.">
        <title>Complete genome sequence of Corynebacterium casei LMG S-19264T (=DSM 44701T), isolated from a smear-ripened cheese.</title>
        <authorList>
            <consortium name="US DOE Joint Genome Institute (JGI-PGF)"/>
            <person name="Walter F."/>
            <person name="Albersmeier A."/>
            <person name="Kalinowski J."/>
            <person name="Ruckert C."/>
        </authorList>
    </citation>
    <scope>NUCLEOTIDE SEQUENCE</scope>
    <source>
        <strain evidence="1">KCTC 12711</strain>
    </source>
</reference>
<proteinExistence type="predicted"/>
<evidence type="ECO:0000313" key="2">
    <source>
        <dbReference type="Proteomes" id="UP000614811"/>
    </source>
</evidence>
<dbReference type="EMBL" id="BMXA01000003">
    <property type="protein sequence ID" value="GHA10584.1"/>
    <property type="molecule type" value="Genomic_DNA"/>
</dbReference>
<accession>A0A918RVQ0</accession>
<name>A0A918RVQ0_9GAMM</name>
<sequence length="256" mass="29042">MADLVELNPKDHRNLKVKPDCAIQVARNQHLINIKVNEVGNAMTCFPIFITRAQNQKDWSISAITSFEIEGNLFVKDNDWDATYIPSGMQTYPFFLMNSPAKDGQFTVGIDVDNPAFSNDDGEAVFVAEDKASDYLSRVAVQLESDIKNEYHSFQFVRKLEELDLVKPMDLHVHYQHGAVNTLKGLHTVDEEKLQKLDINQLEELRSKGYLGPIYGMLMSIYQLNALLKRHNQYGDLKPVVQVKLDPAKDDTAPES</sequence>
<evidence type="ECO:0000313" key="1">
    <source>
        <dbReference type="EMBL" id="GHA10584.1"/>
    </source>
</evidence>
<dbReference type="Pfam" id="PF07277">
    <property type="entry name" value="SapC"/>
    <property type="match status" value="1"/>
</dbReference>
<dbReference type="Proteomes" id="UP000614811">
    <property type="component" value="Unassembled WGS sequence"/>
</dbReference>
<comment type="caution">
    <text evidence="1">The sequence shown here is derived from an EMBL/GenBank/DDBJ whole genome shotgun (WGS) entry which is preliminary data.</text>
</comment>
<protein>
    <recommendedName>
        <fullName evidence="3">SapC protein</fullName>
    </recommendedName>
</protein>
<dbReference type="RefSeq" id="WP_189400526.1">
    <property type="nucleotide sequence ID" value="NZ_BMXA01000003.1"/>
</dbReference>
<keyword evidence="2" id="KW-1185">Reference proteome</keyword>
<dbReference type="AlphaFoldDB" id="A0A918RVQ0"/>
<dbReference type="InterPro" id="IPR010836">
    <property type="entry name" value="SapC"/>
</dbReference>
<gene>
    <name evidence="1" type="ORF">GCM10008090_20280</name>
</gene>